<accession>A0A2P2QL79</accession>
<evidence type="ECO:0000313" key="1">
    <source>
        <dbReference type="EMBL" id="MBX67731.1"/>
    </source>
</evidence>
<name>A0A2P2QL79_RHIMU</name>
<reference evidence="1" key="1">
    <citation type="submission" date="2018-02" db="EMBL/GenBank/DDBJ databases">
        <title>Rhizophora mucronata_Transcriptome.</title>
        <authorList>
            <person name="Meera S.P."/>
            <person name="Sreeshan A."/>
            <person name="Augustine A."/>
        </authorList>
    </citation>
    <scope>NUCLEOTIDE SEQUENCE</scope>
    <source>
        <tissue evidence="1">Leaf</tissue>
    </source>
</reference>
<dbReference type="AlphaFoldDB" id="A0A2P2QL79"/>
<protein>
    <submittedName>
        <fullName evidence="1">Uncharacterized protein</fullName>
    </submittedName>
</protein>
<dbReference type="EMBL" id="GGEC01087247">
    <property type="protein sequence ID" value="MBX67731.1"/>
    <property type="molecule type" value="Transcribed_RNA"/>
</dbReference>
<organism evidence="1">
    <name type="scientific">Rhizophora mucronata</name>
    <name type="common">Asiatic mangrove</name>
    <dbReference type="NCBI Taxonomy" id="61149"/>
    <lineage>
        <taxon>Eukaryota</taxon>
        <taxon>Viridiplantae</taxon>
        <taxon>Streptophyta</taxon>
        <taxon>Embryophyta</taxon>
        <taxon>Tracheophyta</taxon>
        <taxon>Spermatophyta</taxon>
        <taxon>Magnoliopsida</taxon>
        <taxon>eudicotyledons</taxon>
        <taxon>Gunneridae</taxon>
        <taxon>Pentapetalae</taxon>
        <taxon>rosids</taxon>
        <taxon>fabids</taxon>
        <taxon>Malpighiales</taxon>
        <taxon>Rhizophoraceae</taxon>
        <taxon>Rhizophora</taxon>
    </lineage>
</organism>
<proteinExistence type="predicted"/>
<sequence length="37" mass="4191">MQMRKQCNLIGYWICTAVGAGGRGGEMEIQNFLMKVR</sequence>